<dbReference type="InterPro" id="IPR036908">
    <property type="entry name" value="RlpA-like_sf"/>
</dbReference>
<dbReference type="PANTHER" id="PTHR34183:SF8">
    <property type="entry name" value="ENDOLYTIC PEPTIDOGLYCAN TRANSGLYCOSYLASE RLPA-RELATED"/>
    <property type="match status" value="1"/>
</dbReference>
<feature type="transmembrane region" description="Helical" evidence="3">
    <location>
        <begin position="201"/>
        <end position="222"/>
    </location>
</feature>
<evidence type="ECO:0000256" key="3">
    <source>
        <dbReference type="SAM" id="Phobius"/>
    </source>
</evidence>
<dbReference type="Pfam" id="PF03330">
    <property type="entry name" value="DPBB_1"/>
    <property type="match status" value="1"/>
</dbReference>
<evidence type="ECO:0000256" key="1">
    <source>
        <dbReference type="ARBA" id="ARBA00022729"/>
    </source>
</evidence>
<dbReference type="AlphaFoldDB" id="A0A6J6L2I3"/>
<name>A0A6J6L2I3_9ZZZZ</name>
<keyword evidence="3" id="KW-1133">Transmembrane helix</keyword>
<dbReference type="EMBL" id="CAEZWM010000056">
    <property type="protein sequence ID" value="CAB4654575.1"/>
    <property type="molecule type" value="Genomic_DNA"/>
</dbReference>
<evidence type="ECO:0000259" key="4">
    <source>
        <dbReference type="PROSITE" id="PS51109"/>
    </source>
</evidence>
<evidence type="ECO:0000313" key="5">
    <source>
        <dbReference type="EMBL" id="CAB4654575.1"/>
    </source>
</evidence>
<sequence>MAPSTRWGLCSRKGRPIGDNSTRAGARAGSTNHESRARRYALRSVRPSPARVEAPEPGAWLPILDVTDAISRSEAIYALVQAEVSADSLEQQFSAVVDLMELERPSALAALAEASDLIESDFWSTSGMEFDLAVANPELVGFAPARVFEVASAPGKGPKSAPGIALRSDPLKDADASTPLLESSADPDIALAKRHLRIRHAFSSLAFMLVLLLVALVGARIFGATPPVRYVAISVDGAVSTIETRGRNVSDALAAANVELGKHDRVLPSASAALTGETNVRVLRSFPVLLDFDGTTRRVQTTRKSAEALSRELALGAAVVTSAPKRLSAGSAVTLRTPHSITVQADGSSRALSTTQLTVGEALFASGVVLGVNDEVTPPVSSVMAEGLTIRVTRLAQGERAVLVAVPAGEERRSDSSLDVGATRVIRPGVNGQNRIVYRVALRDGVEASRQAIRTEVVVAPVARIVAVGTRSVRRSASSGAGAPAAQGNSHSETGQGTHYAFTSSSCAHKSLPFGTVVRIINTNSGASTTCTIRDRGPFASGRIIDMSLDTFARIAPLSQGVIPVRIEW</sequence>
<dbReference type="InterPro" id="IPR009009">
    <property type="entry name" value="RlpA-like_DPBB"/>
</dbReference>
<dbReference type="CDD" id="cd22268">
    <property type="entry name" value="DPBB_RlpA-like"/>
    <property type="match status" value="1"/>
</dbReference>
<dbReference type="PANTHER" id="PTHR34183">
    <property type="entry name" value="ENDOLYTIC PEPTIDOGLYCAN TRANSGLYCOSYLASE RLPA"/>
    <property type="match status" value="1"/>
</dbReference>
<dbReference type="Gene3D" id="2.20.230.10">
    <property type="entry name" value="Resuscitation-promoting factor rpfb"/>
    <property type="match status" value="1"/>
</dbReference>
<feature type="domain" description="G5" evidence="4">
    <location>
        <begin position="392"/>
        <end position="472"/>
    </location>
</feature>
<dbReference type="Gene3D" id="2.40.40.10">
    <property type="entry name" value="RlpA-like domain"/>
    <property type="match status" value="1"/>
</dbReference>
<proteinExistence type="predicted"/>
<keyword evidence="3" id="KW-0812">Transmembrane</keyword>
<reference evidence="5" key="1">
    <citation type="submission" date="2020-05" db="EMBL/GenBank/DDBJ databases">
        <authorList>
            <person name="Chiriac C."/>
            <person name="Salcher M."/>
            <person name="Ghai R."/>
            <person name="Kavagutti S V."/>
        </authorList>
    </citation>
    <scope>NUCLEOTIDE SEQUENCE</scope>
</reference>
<dbReference type="SMART" id="SM01208">
    <property type="entry name" value="G5"/>
    <property type="match status" value="1"/>
</dbReference>
<organism evidence="5">
    <name type="scientific">freshwater metagenome</name>
    <dbReference type="NCBI Taxonomy" id="449393"/>
    <lineage>
        <taxon>unclassified sequences</taxon>
        <taxon>metagenomes</taxon>
        <taxon>ecological metagenomes</taxon>
    </lineage>
</organism>
<keyword evidence="1" id="KW-0732">Signal</keyword>
<gene>
    <name evidence="5" type="ORF">UFOPK2242_00602</name>
</gene>
<dbReference type="Pfam" id="PF07501">
    <property type="entry name" value="G5"/>
    <property type="match status" value="1"/>
</dbReference>
<evidence type="ECO:0000256" key="2">
    <source>
        <dbReference type="SAM" id="MobiDB-lite"/>
    </source>
</evidence>
<keyword evidence="3" id="KW-0472">Membrane</keyword>
<protein>
    <submittedName>
        <fullName evidence="5">Unannotated protein</fullName>
    </submittedName>
</protein>
<dbReference type="SUPFAM" id="SSF50685">
    <property type="entry name" value="Barwin-like endoglucanases"/>
    <property type="match status" value="1"/>
</dbReference>
<dbReference type="Pfam" id="PF03990">
    <property type="entry name" value="DUF348"/>
    <property type="match status" value="2"/>
</dbReference>
<feature type="region of interest" description="Disordered" evidence="2">
    <location>
        <begin position="476"/>
        <end position="496"/>
    </location>
</feature>
<dbReference type="InterPro" id="IPR007137">
    <property type="entry name" value="DUF348"/>
</dbReference>
<accession>A0A6J6L2I3</accession>
<feature type="region of interest" description="Disordered" evidence="2">
    <location>
        <begin position="1"/>
        <end position="38"/>
    </location>
</feature>
<dbReference type="InterPro" id="IPR011098">
    <property type="entry name" value="G5_dom"/>
</dbReference>
<feature type="compositionally biased region" description="Polar residues" evidence="2">
    <location>
        <begin position="487"/>
        <end position="496"/>
    </location>
</feature>
<dbReference type="PROSITE" id="PS51109">
    <property type="entry name" value="G5"/>
    <property type="match status" value="1"/>
</dbReference>
<feature type="compositionally biased region" description="Low complexity" evidence="2">
    <location>
        <begin position="476"/>
        <end position="486"/>
    </location>
</feature>